<dbReference type="GO" id="GO:1900079">
    <property type="term" value="P:regulation of arginine biosynthetic process"/>
    <property type="evidence" value="ECO:0007669"/>
    <property type="project" value="UniProtKB-UniRule"/>
</dbReference>
<dbReference type="GO" id="GO:0034618">
    <property type="term" value="F:arginine binding"/>
    <property type="evidence" value="ECO:0007669"/>
    <property type="project" value="InterPro"/>
</dbReference>
<name>A0A4V3A3M4_9LACO</name>
<dbReference type="GO" id="GO:0006526">
    <property type="term" value="P:L-arginine biosynthetic process"/>
    <property type="evidence" value="ECO:0007669"/>
    <property type="project" value="UniProtKB-UniPathway"/>
</dbReference>
<dbReference type="RefSeq" id="WP_010620087.1">
    <property type="nucleotide sequence ID" value="NZ_CP042371.1"/>
</dbReference>
<evidence type="ECO:0000256" key="6">
    <source>
        <dbReference type="ARBA" id="ARBA00023163"/>
    </source>
</evidence>
<keyword evidence="5 7" id="KW-0238">DNA-binding</keyword>
<comment type="function">
    <text evidence="7">Regulates arginine biosynthesis genes.</text>
</comment>
<keyword evidence="7" id="KW-0055">Arginine biosynthesis</keyword>
<keyword evidence="3 7" id="KW-0963">Cytoplasm</keyword>
<evidence type="ECO:0000256" key="1">
    <source>
        <dbReference type="ARBA" id="ARBA00004496"/>
    </source>
</evidence>
<sequence length="156" mass="17459">MKKAIRQAKIEQLINKFEISTQDELMEKLNSIQIVATQATISRDIREMQIVKQQGATGKVRYVIYKSGNETEKQHLFRAIHDTVIKVEQVQFLNIVHTLPSYANLLAAIIDDLSIEDISGTLAGHDTIVLVSKDAITAKSINKLIVDNADSNLLDM</sequence>
<dbReference type="SUPFAM" id="SSF46785">
    <property type="entry name" value="Winged helix' DNA-binding domain"/>
    <property type="match status" value="1"/>
</dbReference>
<comment type="pathway">
    <text evidence="7">Amino-acid biosynthesis; L-arginine biosynthesis [regulation].</text>
</comment>
<keyword evidence="7" id="KW-0678">Repressor</keyword>
<dbReference type="GO" id="GO:0005737">
    <property type="term" value="C:cytoplasm"/>
    <property type="evidence" value="ECO:0007669"/>
    <property type="project" value="UniProtKB-SubCell"/>
</dbReference>
<evidence type="ECO:0000259" key="8">
    <source>
        <dbReference type="Pfam" id="PF01316"/>
    </source>
</evidence>
<dbReference type="STRING" id="1122149.FD44_GL000642"/>
<dbReference type="EMBL" id="PUFO01000068">
    <property type="protein sequence ID" value="TDG75118.1"/>
    <property type="molecule type" value="Genomic_DNA"/>
</dbReference>
<dbReference type="GO" id="GO:0003700">
    <property type="term" value="F:DNA-binding transcription factor activity"/>
    <property type="evidence" value="ECO:0007669"/>
    <property type="project" value="UniProtKB-UniRule"/>
</dbReference>
<evidence type="ECO:0000256" key="7">
    <source>
        <dbReference type="HAMAP-Rule" id="MF_00173"/>
    </source>
</evidence>
<dbReference type="Gene3D" id="3.30.1360.40">
    <property type="match status" value="1"/>
</dbReference>
<dbReference type="InterPro" id="IPR036388">
    <property type="entry name" value="WH-like_DNA-bd_sf"/>
</dbReference>
<dbReference type="PRINTS" id="PR01467">
    <property type="entry name" value="ARGREPRESSOR"/>
</dbReference>
<dbReference type="Gene3D" id="1.10.10.10">
    <property type="entry name" value="Winged helix-like DNA-binding domain superfamily/Winged helix DNA-binding domain"/>
    <property type="match status" value="1"/>
</dbReference>
<dbReference type="InterPro" id="IPR020900">
    <property type="entry name" value="Arg_repress_DNA-bd"/>
</dbReference>
<keyword evidence="6 7" id="KW-0804">Transcription</keyword>
<evidence type="ECO:0000256" key="4">
    <source>
        <dbReference type="ARBA" id="ARBA00023015"/>
    </source>
</evidence>
<keyword evidence="7" id="KW-0028">Amino-acid biosynthesis</keyword>
<protein>
    <recommendedName>
        <fullName evidence="7">Arginine repressor</fullName>
    </recommendedName>
</protein>
<dbReference type="InterPro" id="IPR036390">
    <property type="entry name" value="WH_DNA-bd_sf"/>
</dbReference>
<comment type="caution">
    <text evidence="10">The sequence shown here is derived from an EMBL/GenBank/DDBJ whole genome shotgun (WGS) entry which is preliminary data.</text>
</comment>
<proteinExistence type="inferred from homology"/>
<evidence type="ECO:0000259" key="9">
    <source>
        <dbReference type="Pfam" id="PF02863"/>
    </source>
</evidence>
<dbReference type="GO" id="GO:0003677">
    <property type="term" value="F:DNA binding"/>
    <property type="evidence" value="ECO:0007669"/>
    <property type="project" value="UniProtKB-KW"/>
</dbReference>
<dbReference type="InterPro" id="IPR036251">
    <property type="entry name" value="Arg_repress_C_sf"/>
</dbReference>
<evidence type="ECO:0000313" key="11">
    <source>
        <dbReference type="Proteomes" id="UP000294854"/>
    </source>
</evidence>
<reference evidence="10 11" key="1">
    <citation type="journal article" date="2019" name="Appl. Microbiol. Biotechnol.">
        <title>Uncovering carbohydrate metabolism through a genotype-phenotype association study of 56 lactic acid bacteria genomes.</title>
        <authorList>
            <person name="Buron-Moles G."/>
            <person name="Chailyan A."/>
            <person name="Dolejs I."/>
            <person name="Forster J."/>
            <person name="Miks M.H."/>
        </authorList>
    </citation>
    <scope>NUCLEOTIDE SEQUENCE [LARGE SCALE GENOMIC DNA]</scope>
    <source>
        <strain evidence="10 11">ATCC 49373</strain>
    </source>
</reference>
<dbReference type="Pfam" id="PF01316">
    <property type="entry name" value="Arg_repressor"/>
    <property type="match status" value="1"/>
</dbReference>
<accession>A0A4V3A3M4</accession>
<dbReference type="Pfam" id="PF02863">
    <property type="entry name" value="Arg_repressor_C"/>
    <property type="match status" value="1"/>
</dbReference>
<dbReference type="HAMAP" id="MF_00173">
    <property type="entry name" value="Arg_repressor"/>
    <property type="match status" value="1"/>
</dbReference>
<comment type="similarity">
    <text evidence="2 7">Belongs to the ArgR family.</text>
</comment>
<evidence type="ECO:0000313" key="10">
    <source>
        <dbReference type="EMBL" id="TDG75118.1"/>
    </source>
</evidence>
<dbReference type="OrthoDB" id="9807089at2"/>
<dbReference type="InterPro" id="IPR020899">
    <property type="entry name" value="Arg_repress_C"/>
</dbReference>
<dbReference type="SUPFAM" id="SSF55252">
    <property type="entry name" value="C-terminal domain of arginine repressor"/>
    <property type="match status" value="1"/>
</dbReference>
<dbReference type="GO" id="GO:0051259">
    <property type="term" value="P:protein complex oligomerization"/>
    <property type="evidence" value="ECO:0007669"/>
    <property type="project" value="InterPro"/>
</dbReference>
<dbReference type="Proteomes" id="UP000294854">
    <property type="component" value="Unassembled WGS sequence"/>
</dbReference>
<evidence type="ECO:0000256" key="5">
    <source>
        <dbReference type="ARBA" id="ARBA00023125"/>
    </source>
</evidence>
<feature type="domain" description="Arginine repressor DNA-binding" evidence="8">
    <location>
        <begin position="1"/>
        <end position="67"/>
    </location>
</feature>
<dbReference type="PANTHER" id="PTHR34471:SF1">
    <property type="entry name" value="ARGININE REPRESSOR"/>
    <property type="match status" value="1"/>
</dbReference>
<keyword evidence="4 7" id="KW-0805">Transcription regulation</keyword>
<evidence type="ECO:0000256" key="3">
    <source>
        <dbReference type="ARBA" id="ARBA00022490"/>
    </source>
</evidence>
<dbReference type="AlphaFoldDB" id="A0A4V3A3M4"/>
<feature type="domain" description="Arginine repressor C-terminal" evidence="9">
    <location>
        <begin position="81"/>
        <end position="144"/>
    </location>
</feature>
<keyword evidence="11" id="KW-1185">Reference proteome</keyword>
<dbReference type="InterPro" id="IPR001669">
    <property type="entry name" value="Arg_repress"/>
</dbReference>
<gene>
    <name evidence="7" type="primary">argR</name>
    <name evidence="10" type="ORF">C5L31_000995</name>
</gene>
<comment type="subcellular location">
    <subcellularLocation>
        <location evidence="1 7">Cytoplasm</location>
    </subcellularLocation>
</comment>
<dbReference type="UniPathway" id="UPA00068"/>
<organism evidence="10 11">
    <name type="scientific">Secundilactobacillus malefermentans</name>
    <dbReference type="NCBI Taxonomy" id="176292"/>
    <lineage>
        <taxon>Bacteria</taxon>
        <taxon>Bacillati</taxon>
        <taxon>Bacillota</taxon>
        <taxon>Bacilli</taxon>
        <taxon>Lactobacillales</taxon>
        <taxon>Lactobacillaceae</taxon>
        <taxon>Secundilactobacillus</taxon>
    </lineage>
</organism>
<evidence type="ECO:0000256" key="2">
    <source>
        <dbReference type="ARBA" id="ARBA00008316"/>
    </source>
</evidence>
<dbReference type="PANTHER" id="PTHR34471">
    <property type="entry name" value="ARGININE REPRESSOR"/>
    <property type="match status" value="1"/>
</dbReference>